<dbReference type="OrthoDB" id="667002at2"/>
<dbReference type="RefSeq" id="WP_067758742.1">
    <property type="nucleotide sequence ID" value="NZ_CP015772.1"/>
</dbReference>
<evidence type="ECO:0000313" key="2">
    <source>
        <dbReference type="Proteomes" id="UP000077667"/>
    </source>
</evidence>
<dbReference type="Proteomes" id="UP000077667">
    <property type="component" value="Chromosome"/>
</dbReference>
<reference evidence="1 2" key="1">
    <citation type="submission" date="2016-05" db="EMBL/GenBank/DDBJ databases">
        <title>Niabella ginsenosidivorans BS26 whole genome sequencing.</title>
        <authorList>
            <person name="Im W.T."/>
            <person name="Siddiqi M.Z."/>
        </authorList>
    </citation>
    <scope>NUCLEOTIDE SEQUENCE [LARGE SCALE GENOMIC DNA]</scope>
    <source>
        <strain evidence="1 2">BS26</strain>
    </source>
</reference>
<dbReference type="STRING" id="1176587.A8C56_17170"/>
<accession>A0A1A9I5Y9</accession>
<dbReference type="AlphaFoldDB" id="A0A1A9I5Y9"/>
<evidence type="ECO:0000313" key="1">
    <source>
        <dbReference type="EMBL" id="ANH82469.1"/>
    </source>
</evidence>
<name>A0A1A9I5Y9_9BACT</name>
<dbReference type="KEGG" id="nia:A8C56_17170"/>
<proteinExistence type="predicted"/>
<keyword evidence="2" id="KW-1185">Reference proteome</keyword>
<dbReference type="EMBL" id="CP015772">
    <property type="protein sequence ID" value="ANH82469.1"/>
    <property type="molecule type" value="Genomic_DNA"/>
</dbReference>
<protein>
    <submittedName>
        <fullName evidence="1">Uncharacterized protein</fullName>
    </submittedName>
</protein>
<gene>
    <name evidence="1" type="ORF">A8C56_17170</name>
</gene>
<sequence length="144" mass="17225">MKKTKPTTKTDPAPDMKWQAGPYKRLAQFHFILPNPFLLLCRLMEVTPETLLLDFMSNLGCESANRQSREAARQHLMEYFIAHGYGQQYYTEEQIRQVFKEMDAVGLLFPRHDDDMIDAYVLWREKHQRSWFKKWFQKPRRPAG</sequence>
<organism evidence="1 2">
    <name type="scientific">Niabella ginsenosidivorans</name>
    <dbReference type="NCBI Taxonomy" id="1176587"/>
    <lineage>
        <taxon>Bacteria</taxon>
        <taxon>Pseudomonadati</taxon>
        <taxon>Bacteroidota</taxon>
        <taxon>Chitinophagia</taxon>
        <taxon>Chitinophagales</taxon>
        <taxon>Chitinophagaceae</taxon>
        <taxon>Niabella</taxon>
    </lineage>
</organism>